<accession>A0ABU9C7D0</accession>
<protein>
    <submittedName>
        <fullName evidence="2">Carbohydrate-binding protein</fullName>
    </submittedName>
</protein>
<dbReference type="RefSeq" id="WP_341400106.1">
    <property type="nucleotide sequence ID" value="NZ_JBBUTI010000011.1"/>
</dbReference>
<evidence type="ECO:0000313" key="2">
    <source>
        <dbReference type="EMBL" id="MEK8047799.1"/>
    </source>
</evidence>
<dbReference type="Proteomes" id="UP001379945">
    <property type="component" value="Unassembled WGS sequence"/>
</dbReference>
<dbReference type="PROSITE" id="PS50231">
    <property type="entry name" value="RICIN_B_LECTIN"/>
    <property type="match status" value="1"/>
</dbReference>
<dbReference type="CDD" id="cd00161">
    <property type="entry name" value="beta-trefoil_Ricin-like"/>
    <property type="match status" value="1"/>
</dbReference>
<dbReference type="InterPro" id="IPR008752">
    <property type="entry name" value="Peptidase_M11"/>
</dbReference>
<dbReference type="SUPFAM" id="SSF50370">
    <property type="entry name" value="Ricin B-like lectins"/>
    <property type="match status" value="1"/>
</dbReference>
<dbReference type="InterPro" id="IPR035992">
    <property type="entry name" value="Ricin_B-like_lectins"/>
</dbReference>
<comment type="caution">
    <text evidence="2">The sequence shown here is derived from an EMBL/GenBank/DDBJ whole genome shotgun (WGS) entry which is preliminary data.</text>
</comment>
<feature type="domain" description="Peptidase M11 gametolysin" evidence="1">
    <location>
        <begin position="219"/>
        <end position="298"/>
    </location>
</feature>
<gene>
    <name evidence="2" type="ORF">AACH00_15665</name>
</gene>
<name>A0ABU9C7D0_9BURK</name>
<dbReference type="Gene3D" id="2.80.10.50">
    <property type="match status" value="1"/>
</dbReference>
<dbReference type="Pfam" id="PF05548">
    <property type="entry name" value="Peptidase_M11"/>
    <property type="match status" value="1"/>
</dbReference>
<organism evidence="2 3">
    <name type="scientific">Ideonella margarita</name>
    <dbReference type="NCBI Taxonomy" id="2984191"/>
    <lineage>
        <taxon>Bacteria</taxon>
        <taxon>Pseudomonadati</taxon>
        <taxon>Pseudomonadota</taxon>
        <taxon>Betaproteobacteria</taxon>
        <taxon>Burkholderiales</taxon>
        <taxon>Sphaerotilaceae</taxon>
        <taxon>Ideonella</taxon>
    </lineage>
</organism>
<reference evidence="2 3" key="1">
    <citation type="submission" date="2024-04" db="EMBL/GenBank/DDBJ databases">
        <title>Novel species of the genus Ideonella isolated from streams.</title>
        <authorList>
            <person name="Lu H."/>
        </authorList>
    </citation>
    <scope>NUCLEOTIDE SEQUENCE [LARGE SCALE GENOMIC DNA]</scope>
    <source>
        <strain evidence="2 3">LYT19W</strain>
    </source>
</reference>
<evidence type="ECO:0000313" key="3">
    <source>
        <dbReference type="Proteomes" id="UP001379945"/>
    </source>
</evidence>
<proteinExistence type="predicted"/>
<dbReference type="SUPFAM" id="SSF55486">
    <property type="entry name" value="Metalloproteases ('zincins'), catalytic domain"/>
    <property type="match status" value="1"/>
</dbReference>
<keyword evidence="3" id="KW-1185">Reference proteome</keyword>
<evidence type="ECO:0000259" key="1">
    <source>
        <dbReference type="Pfam" id="PF05548"/>
    </source>
</evidence>
<sequence length="479" mass="50679">MVHQVFGQLRNELHGEGKCLTLNDDRRSVVFAACAGAEAQMWTIGPAGQYQKIRSALNSTKGEAICLGTPANGTQPGDVTMFPCNGSASFSSQIGWPTITTGANGRLAFSNSYRGQGGGLLSAMPESDRVALVAKPLEAEKWWHFEGSIESRKRPVVGEKTALLVVGHFDGDAAPAPERVRKAVLGDGADFASLSHFLSLASRGKLTLKGTMLPGVSLGPKQTDCDHNAMVASAAKAARANGINPEDFDYIFVETSPLNCGWAGIAAVPGRFVVSAGTGYKPWVWTHEFGHSMGFSHPVSLRDCPAVDGAVSVGDRCTVGKIDDPTDTVGGGGLRLFPVDYRLYAGWLTDQEVPVIYKPGAYRLGVLGTEAPIQGFRIPRSDGSYLILEYRQAQEGFENWPANSAFTRGVIVRSMTYTSNGLINALVDATPASGGGMTDSDVTLLPGASLRDELAGKLLIVDAVDPAGASIRILDIPAH</sequence>
<dbReference type="EMBL" id="JBBUTI010000011">
    <property type="protein sequence ID" value="MEK8047799.1"/>
    <property type="molecule type" value="Genomic_DNA"/>
</dbReference>